<evidence type="ECO:0000259" key="7">
    <source>
        <dbReference type="Pfam" id="PF04542"/>
    </source>
</evidence>
<organism evidence="9 10">
    <name type="scientific">Chondromyces apiculatus DSM 436</name>
    <dbReference type="NCBI Taxonomy" id="1192034"/>
    <lineage>
        <taxon>Bacteria</taxon>
        <taxon>Pseudomonadati</taxon>
        <taxon>Myxococcota</taxon>
        <taxon>Polyangia</taxon>
        <taxon>Polyangiales</taxon>
        <taxon>Polyangiaceae</taxon>
        <taxon>Chondromyces</taxon>
    </lineage>
</organism>
<dbReference type="InterPro" id="IPR014284">
    <property type="entry name" value="RNA_pol_sigma-70_dom"/>
</dbReference>
<evidence type="ECO:0000256" key="3">
    <source>
        <dbReference type="ARBA" id="ARBA00023082"/>
    </source>
</evidence>
<dbReference type="InterPro" id="IPR007627">
    <property type="entry name" value="RNA_pol_sigma70_r2"/>
</dbReference>
<evidence type="ECO:0000313" key="9">
    <source>
        <dbReference type="EMBL" id="EYF01199.1"/>
    </source>
</evidence>
<dbReference type="NCBIfam" id="TIGR02937">
    <property type="entry name" value="sigma70-ECF"/>
    <property type="match status" value="1"/>
</dbReference>
<dbReference type="Proteomes" id="UP000019678">
    <property type="component" value="Unassembled WGS sequence"/>
</dbReference>
<evidence type="ECO:0000256" key="5">
    <source>
        <dbReference type="ARBA" id="ARBA00023163"/>
    </source>
</evidence>
<evidence type="ECO:0000259" key="8">
    <source>
        <dbReference type="Pfam" id="PF08281"/>
    </source>
</evidence>
<gene>
    <name evidence="9" type="ORF">CAP_8540</name>
</gene>
<dbReference type="eggNOG" id="COG1595">
    <property type="taxonomic scope" value="Bacteria"/>
</dbReference>
<dbReference type="Pfam" id="PF04542">
    <property type="entry name" value="Sigma70_r2"/>
    <property type="match status" value="1"/>
</dbReference>
<reference evidence="9 10" key="1">
    <citation type="submission" date="2013-05" db="EMBL/GenBank/DDBJ databases">
        <title>Genome assembly of Chondromyces apiculatus DSM 436.</title>
        <authorList>
            <person name="Sharma G."/>
            <person name="Khatri I."/>
            <person name="Kaur C."/>
            <person name="Mayilraj S."/>
            <person name="Subramanian S."/>
        </authorList>
    </citation>
    <scope>NUCLEOTIDE SEQUENCE [LARGE SCALE GENOMIC DNA]</scope>
    <source>
        <strain evidence="9 10">DSM 436</strain>
    </source>
</reference>
<protein>
    <submittedName>
        <fullName evidence="9">RNA polymerase sigma-70 factor, ECF subfamily</fullName>
    </submittedName>
</protein>
<evidence type="ECO:0000256" key="2">
    <source>
        <dbReference type="ARBA" id="ARBA00023015"/>
    </source>
</evidence>
<keyword evidence="5" id="KW-0804">Transcription</keyword>
<accession>A0A017SW59</accession>
<dbReference type="InterPro" id="IPR036388">
    <property type="entry name" value="WH-like_DNA-bd_sf"/>
</dbReference>
<dbReference type="PANTHER" id="PTHR43133">
    <property type="entry name" value="RNA POLYMERASE ECF-TYPE SIGMA FACTO"/>
    <property type="match status" value="1"/>
</dbReference>
<dbReference type="GO" id="GO:0006352">
    <property type="term" value="P:DNA-templated transcription initiation"/>
    <property type="evidence" value="ECO:0007669"/>
    <property type="project" value="InterPro"/>
</dbReference>
<dbReference type="AlphaFoldDB" id="A0A017SW59"/>
<keyword evidence="10" id="KW-1185">Reference proteome</keyword>
<dbReference type="InterPro" id="IPR039425">
    <property type="entry name" value="RNA_pol_sigma-70-like"/>
</dbReference>
<keyword evidence="2" id="KW-0805">Transcription regulation</keyword>
<dbReference type="InterPro" id="IPR013249">
    <property type="entry name" value="RNA_pol_sigma70_r4_t2"/>
</dbReference>
<comment type="similarity">
    <text evidence="1">Belongs to the sigma-70 factor family. ECF subfamily.</text>
</comment>
<dbReference type="Gene3D" id="1.10.10.10">
    <property type="entry name" value="Winged helix-like DNA-binding domain superfamily/Winged helix DNA-binding domain"/>
    <property type="match status" value="1"/>
</dbReference>
<sequence length="220" mass="23927">MDESSLNGAMDRYACGDSAAFRVLHAALHPRIFAFLVRLSGSTTLADDLTQETFLRLHRARATFAAGGAVLPWVYTIARNVHLDHARSRRLRQEERLPSDPSLEPLDGRGDDAEDLAIASQMAHTVERVLASLPATQREAFVLIRYEGLSVQEAAAVLGITETAVKLRAFRAYEALRAELGAARQANDTKQHGTADPAKPTGGEPRRSVRRPRSGGPHGA</sequence>
<keyword evidence="3" id="KW-0731">Sigma factor</keyword>
<feature type="domain" description="RNA polymerase sigma-70 region 2" evidence="7">
    <location>
        <begin position="26"/>
        <end position="90"/>
    </location>
</feature>
<dbReference type="InterPro" id="IPR013324">
    <property type="entry name" value="RNA_pol_sigma_r3/r4-like"/>
</dbReference>
<feature type="region of interest" description="Disordered" evidence="6">
    <location>
        <begin position="183"/>
        <end position="220"/>
    </location>
</feature>
<dbReference type="GO" id="GO:0016987">
    <property type="term" value="F:sigma factor activity"/>
    <property type="evidence" value="ECO:0007669"/>
    <property type="project" value="UniProtKB-KW"/>
</dbReference>
<feature type="region of interest" description="Disordered" evidence="6">
    <location>
        <begin position="88"/>
        <end position="110"/>
    </location>
</feature>
<evidence type="ECO:0000313" key="10">
    <source>
        <dbReference type="Proteomes" id="UP000019678"/>
    </source>
</evidence>
<evidence type="ECO:0000256" key="4">
    <source>
        <dbReference type="ARBA" id="ARBA00023125"/>
    </source>
</evidence>
<comment type="caution">
    <text evidence="9">The sequence shown here is derived from an EMBL/GenBank/DDBJ whole genome shotgun (WGS) entry which is preliminary data.</text>
</comment>
<dbReference type="InterPro" id="IPR013325">
    <property type="entry name" value="RNA_pol_sigma_r2"/>
</dbReference>
<feature type="domain" description="RNA polymerase sigma factor 70 region 4 type 2" evidence="8">
    <location>
        <begin position="126"/>
        <end position="176"/>
    </location>
</feature>
<keyword evidence="4" id="KW-0238">DNA-binding</keyword>
<dbReference type="STRING" id="1192034.CAP_8540"/>
<evidence type="ECO:0000256" key="1">
    <source>
        <dbReference type="ARBA" id="ARBA00010641"/>
    </source>
</evidence>
<dbReference type="CDD" id="cd06171">
    <property type="entry name" value="Sigma70_r4"/>
    <property type="match status" value="1"/>
</dbReference>
<feature type="compositionally biased region" description="Basic and acidic residues" evidence="6">
    <location>
        <begin position="88"/>
        <end position="98"/>
    </location>
</feature>
<evidence type="ECO:0000256" key="6">
    <source>
        <dbReference type="SAM" id="MobiDB-lite"/>
    </source>
</evidence>
<dbReference type="Gene3D" id="1.10.1740.10">
    <property type="match status" value="1"/>
</dbReference>
<proteinExistence type="inferred from homology"/>
<dbReference type="GO" id="GO:0003677">
    <property type="term" value="F:DNA binding"/>
    <property type="evidence" value="ECO:0007669"/>
    <property type="project" value="UniProtKB-KW"/>
</dbReference>
<dbReference type="Pfam" id="PF08281">
    <property type="entry name" value="Sigma70_r4_2"/>
    <property type="match status" value="1"/>
</dbReference>
<name>A0A017SW59_9BACT</name>
<dbReference type="PANTHER" id="PTHR43133:SF8">
    <property type="entry name" value="RNA POLYMERASE SIGMA FACTOR HI_1459-RELATED"/>
    <property type="match status" value="1"/>
</dbReference>
<dbReference type="EMBL" id="ASRX01000086">
    <property type="protein sequence ID" value="EYF01199.1"/>
    <property type="molecule type" value="Genomic_DNA"/>
</dbReference>
<dbReference type="RefSeq" id="WP_044249795.1">
    <property type="nucleotide sequence ID" value="NZ_ASRX01000086.1"/>
</dbReference>
<dbReference type="SUPFAM" id="SSF88946">
    <property type="entry name" value="Sigma2 domain of RNA polymerase sigma factors"/>
    <property type="match status" value="1"/>
</dbReference>
<dbReference type="SUPFAM" id="SSF88659">
    <property type="entry name" value="Sigma3 and sigma4 domains of RNA polymerase sigma factors"/>
    <property type="match status" value="1"/>
</dbReference>